<keyword evidence="7" id="KW-0812">Transmembrane</keyword>
<comment type="similarity">
    <text evidence="1">Belongs to the glycosyltransferase 2 family.</text>
</comment>
<feature type="region of interest" description="Disordered" evidence="6">
    <location>
        <begin position="280"/>
        <end position="299"/>
    </location>
</feature>
<dbReference type="Gene3D" id="3.90.550.10">
    <property type="entry name" value="Spore Coat Polysaccharide Biosynthesis Protein SpsA, Chain A"/>
    <property type="match status" value="1"/>
</dbReference>
<organism evidence="9 10">
    <name type="scientific">Chrysodeixis includens</name>
    <name type="common">Soybean looper</name>
    <name type="synonym">Pseudoplusia includens</name>
    <dbReference type="NCBI Taxonomy" id="689277"/>
    <lineage>
        <taxon>Eukaryota</taxon>
        <taxon>Metazoa</taxon>
        <taxon>Ecdysozoa</taxon>
        <taxon>Arthropoda</taxon>
        <taxon>Hexapoda</taxon>
        <taxon>Insecta</taxon>
        <taxon>Pterygota</taxon>
        <taxon>Neoptera</taxon>
        <taxon>Endopterygota</taxon>
        <taxon>Lepidoptera</taxon>
        <taxon>Glossata</taxon>
        <taxon>Ditrysia</taxon>
        <taxon>Noctuoidea</taxon>
        <taxon>Noctuidae</taxon>
        <taxon>Plusiinae</taxon>
        <taxon>Chrysodeixis</taxon>
    </lineage>
</organism>
<evidence type="ECO:0000313" key="9">
    <source>
        <dbReference type="EMBL" id="CAD0205347.1"/>
    </source>
</evidence>
<dbReference type="GO" id="GO:0005789">
    <property type="term" value="C:endoplasmic reticulum membrane"/>
    <property type="evidence" value="ECO:0007669"/>
    <property type="project" value="TreeGrafter"/>
</dbReference>
<dbReference type="GO" id="GO:0035269">
    <property type="term" value="P:protein O-linked glycosylation via mannose"/>
    <property type="evidence" value="ECO:0007669"/>
    <property type="project" value="TreeGrafter"/>
</dbReference>
<name>A0A9N8Q240_CHRIL</name>
<feature type="transmembrane region" description="Helical" evidence="7">
    <location>
        <begin position="674"/>
        <end position="691"/>
    </location>
</feature>
<dbReference type="PANTHER" id="PTHR43398:SF1">
    <property type="entry name" value="DOLICHOL-PHOSPHATE MANNOSYLTRANSFERASE SUBUNIT 1"/>
    <property type="match status" value="1"/>
</dbReference>
<sequence>MAATVSDSEITKSDKFSILLPTYNERENLPIMIWLIIKYLDNSGYDYEVIIIDDGSPDGTLDVAKQLQKLYGSNKIVLRPREKKLGLGTAYIHGMKHATGNFIIIMDSDLSHHPKFIPQFIELQREHDYDVVSGTRYKDGGGVYGWDFKRKLISRGANFVTQTLLRPGASDLTGSFRARQLDYTIGEVPITFVDRVYGESKLGGSEIIQFAKALLLSDLIQPVTNVKSNFFNGDPLWVLELSRDDFIHPTLRLGNTAEMDDFYKYIAPLIVTAQRRQMASRYRNPRQQTPKPVQTTDTEGQDTIYDIKKDFLKLVNKFILSTNVQPDVYLTDNTYHTDPTVALCFKGPYTSITVKAGRKQWNYFLENGPRLDDWFYGYRDTADSPILVPEHNVGSFIRDCGNKKLRFDQACLQVITDRPISFWSQYEECEGCILLQRANVTSSHNLVIDTLSPLRFMVKKEDNAEPVGVRRTPAPPRLLPSAEEVHVGFPPDTKKKIRFWEYQFNEYGQYLLNVSAVTTDACAPRMTAEPDAAYLPILTAVVILLSMATLWYVVKGIGKRIVAGRLYSRYFAREDNELGSETRVFTTEASVSRSPTRSRLRSLDIFRGFSIALMIFVNAGGGGYGVFSHSVWNGLTVADVVFPWFAFAMGEALVLSLNARLRTSLPRYVALQQVAYRALMMSFIGIVLGSTNSSWVDVRLPGVLQRLAAMYLIVGALECAFMRTSQNITPGRSLFRDISAGWQQWLFTLMLVAIQVCITLLVAAPGCPRGYTGPGGLHLSAVSNVSLQNCTAGIVGYIDRLILGPAHLYQRGTFKDLYMTSIPHDPEGILGILSGVLVVQAGAHATRIMLAYNHARARIMRWVFWSIIFGVSGGALCMFSKNGGPIPVNKNLWSLSYCLVTSSMALFIQAALYFVVDLKTKWGGRPLYYAGQNALFLYIGSELLKRNFPLHWALSQPTHAQLLATHAAAMLIWLAVEVNISAFVLRKARKNEGPAPDLSPVVSDCRPGYESMRAGWCHSNYSRHG</sequence>
<evidence type="ECO:0000313" key="10">
    <source>
        <dbReference type="Proteomes" id="UP001154114"/>
    </source>
</evidence>
<dbReference type="InterPro" id="IPR001173">
    <property type="entry name" value="Glyco_trans_2-like"/>
</dbReference>
<evidence type="ECO:0000259" key="8">
    <source>
        <dbReference type="Pfam" id="PF00535"/>
    </source>
</evidence>
<evidence type="ECO:0000256" key="2">
    <source>
        <dbReference type="ARBA" id="ARBA00012704"/>
    </source>
</evidence>
<feature type="transmembrane region" description="Helical" evidence="7">
    <location>
        <begin position="533"/>
        <end position="554"/>
    </location>
</feature>
<dbReference type="OrthoDB" id="2149840at2759"/>
<protein>
    <recommendedName>
        <fullName evidence="3">Dolichol-phosphate mannosyltransferase subunit 1</fullName>
        <ecNumber evidence="2">2.4.1.83</ecNumber>
    </recommendedName>
</protein>
<feature type="transmembrane region" description="Helical" evidence="7">
    <location>
        <begin position="862"/>
        <end position="881"/>
    </location>
</feature>
<feature type="transmembrane region" description="Helical" evidence="7">
    <location>
        <begin position="828"/>
        <end position="850"/>
    </location>
</feature>
<feature type="transmembrane region" description="Helical" evidence="7">
    <location>
        <begin position="605"/>
        <end position="626"/>
    </location>
</feature>
<reference evidence="9" key="1">
    <citation type="submission" date="2021-12" db="EMBL/GenBank/DDBJ databases">
        <authorList>
            <person name="King R."/>
        </authorList>
    </citation>
    <scope>NUCLEOTIDE SEQUENCE</scope>
</reference>
<feature type="transmembrane region" description="Helical" evidence="7">
    <location>
        <begin position="893"/>
        <end position="915"/>
    </location>
</feature>
<feature type="domain" description="Glycosyltransferase 2-like" evidence="8">
    <location>
        <begin position="17"/>
        <end position="179"/>
    </location>
</feature>
<dbReference type="AlphaFoldDB" id="A0A9N8Q240"/>
<feature type="transmembrane region" description="Helical" evidence="7">
    <location>
        <begin position="703"/>
        <end position="724"/>
    </location>
</feature>
<proteinExistence type="inferred from homology"/>
<evidence type="ECO:0000256" key="3">
    <source>
        <dbReference type="ARBA" id="ARBA00014858"/>
    </source>
</evidence>
<dbReference type="FunFam" id="3.90.550.10:FF:000122">
    <property type="entry name" value="Dolichol-phosphate mannosyltransferase subunit 1"/>
    <property type="match status" value="1"/>
</dbReference>
<keyword evidence="7" id="KW-0472">Membrane</keyword>
<evidence type="ECO:0000256" key="1">
    <source>
        <dbReference type="ARBA" id="ARBA00006739"/>
    </source>
</evidence>
<evidence type="ECO:0000256" key="5">
    <source>
        <dbReference type="ARBA" id="ARBA00022679"/>
    </source>
</evidence>
<dbReference type="Pfam" id="PF00535">
    <property type="entry name" value="Glycos_transf_2"/>
    <property type="match status" value="1"/>
</dbReference>
<keyword evidence="10" id="KW-1185">Reference proteome</keyword>
<feature type="transmembrane region" description="Helical" evidence="7">
    <location>
        <begin position="632"/>
        <end position="654"/>
    </location>
</feature>
<dbReference type="GO" id="GO:0006488">
    <property type="term" value="P:dolichol-linked oligosaccharide biosynthetic process"/>
    <property type="evidence" value="ECO:0007669"/>
    <property type="project" value="TreeGrafter"/>
</dbReference>
<keyword evidence="5" id="KW-0808">Transferase</keyword>
<dbReference type="Proteomes" id="UP001154114">
    <property type="component" value="Chromosome 23"/>
</dbReference>
<keyword evidence="4" id="KW-0328">Glycosyltransferase</keyword>
<evidence type="ECO:0000256" key="7">
    <source>
        <dbReference type="SAM" id="Phobius"/>
    </source>
</evidence>
<dbReference type="GO" id="GO:0006506">
    <property type="term" value="P:GPI anchor biosynthetic process"/>
    <property type="evidence" value="ECO:0007669"/>
    <property type="project" value="TreeGrafter"/>
</dbReference>
<dbReference type="SUPFAM" id="SSF53448">
    <property type="entry name" value="Nucleotide-diphospho-sugar transferases"/>
    <property type="match status" value="1"/>
</dbReference>
<keyword evidence="7" id="KW-1133">Transmembrane helix</keyword>
<dbReference type="CDD" id="cd06442">
    <property type="entry name" value="DPM1_like"/>
    <property type="match status" value="1"/>
</dbReference>
<evidence type="ECO:0000256" key="6">
    <source>
        <dbReference type="SAM" id="MobiDB-lite"/>
    </source>
</evidence>
<dbReference type="InterPro" id="IPR039528">
    <property type="entry name" value="DPM1-like"/>
</dbReference>
<feature type="compositionally biased region" description="Polar residues" evidence="6">
    <location>
        <begin position="285"/>
        <end position="298"/>
    </location>
</feature>
<dbReference type="PANTHER" id="PTHR43398">
    <property type="entry name" value="DOLICHOL-PHOSPHATE MANNOSYLTRANSFERASE SUBUNIT 1"/>
    <property type="match status" value="1"/>
</dbReference>
<feature type="transmembrane region" description="Helical" evidence="7">
    <location>
        <begin position="745"/>
        <end position="764"/>
    </location>
</feature>
<accession>A0A9N8Q240</accession>
<dbReference type="GO" id="GO:0004582">
    <property type="term" value="F:dolichyl-phosphate beta-D-mannosyltransferase activity"/>
    <property type="evidence" value="ECO:0007669"/>
    <property type="project" value="UniProtKB-EC"/>
</dbReference>
<evidence type="ECO:0000256" key="4">
    <source>
        <dbReference type="ARBA" id="ARBA00022676"/>
    </source>
</evidence>
<dbReference type="EC" id="2.4.1.83" evidence="2"/>
<dbReference type="InterPro" id="IPR029044">
    <property type="entry name" value="Nucleotide-diphossugar_trans"/>
</dbReference>
<gene>
    <name evidence="9" type="ORF">CINC_LOCUS7648</name>
</gene>
<dbReference type="EMBL" id="LR824026">
    <property type="protein sequence ID" value="CAD0205347.1"/>
    <property type="molecule type" value="Genomic_DNA"/>
</dbReference>